<evidence type="ECO:0000313" key="8">
    <source>
        <dbReference type="EMBL" id="MPQ84163.1"/>
    </source>
</evidence>
<dbReference type="GO" id="GO:0003677">
    <property type="term" value="F:DNA binding"/>
    <property type="evidence" value="ECO:0007669"/>
    <property type="project" value="UniProtKB-UniRule"/>
</dbReference>
<evidence type="ECO:0000259" key="7">
    <source>
        <dbReference type="PROSITE" id="PS51900"/>
    </source>
</evidence>
<evidence type="ECO:0000256" key="3">
    <source>
        <dbReference type="ARBA" id="ARBA00023125"/>
    </source>
</evidence>
<evidence type="ECO:0000256" key="1">
    <source>
        <dbReference type="ARBA" id="ARBA00022829"/>
    </source>
</evidence>
<evidence type="ECO:0000256" key="4">
    <source>
        <dbReference type="ARBA" id="ARBA00023172"/>
    </source>
</evidence>
<keyword evidence="1" id="KW-0159">Chromosome partition</keyword>
<proteinExistence type="predicted"/>
<dbReference type="GO" id="GO:0007059">
    <property type="term" value="P:chromosome segregation"/>
    <property type="evidence" value="ECO:0007669"/>
    <property type="project" value="UniProtKB-KW"/>
</dbReference>
<gene>
    <name evidence="8" type="ORF">F0170_09290</name>
</gene>
<evidence type="ECO:0000256" key="2">
    <source>
        <dbReference type="ARBA" id="ARBA00022908"/>
    </source>
</evidence>
<dbReference type="Gene3D" id="1.10.150.130">
    <property type="match status" value="1"/>
</dbReference>
<dbReference type="SUPFAM" id="SSF47823">
    <property type="entry name" value="lambda integrase-like, N-terminal domain"/>
    <property type="match status" value="1"/>
</dbReference>
<dbReference type="PANTHER" id="PTHR30349">
    <property type="entry name" value="PHAGE INTEGRASE-RELATED"/>
    <property type="match status" value="1"/>
</dbReference>
<keyword evidence="2" id="KW-0229">DNA integration</keyword>
<dbReference type="InterPro" id="IPR044068">
    <property type="entry name" value="CB"/>
</dbReference>
<sequence length="351" mass="38670">MDKFLRGNPLGTDEIETEKIKASQSVADSRLNLFEVMEDVLQASQIFEGSGLSRNTLHCYRIALAHWSAWLQLRYDGAVTAGPLREEVVVQFVLDHLGRPQEDGSIEHQLPQHIDQLLVTSGIKAELGALSHSTVKQRVNVLSSWFRHRGSDNPCLEQAVKKLMKKARIEQEEYGIKARQKTLATTKSLKALLATCTDGIRGIRDRAILLLAWHGGRRRSAVANLMVSDFHKSSQDAWVYVEGDSSSPLNDETGEALSNWLKAAAVSDGMLFRGLLRGSKVSAKGLTGHTVARMIQERARLAGLEGDWGAHSLRAGFITESANQGVPLKDILAVTRPMSAAAILRYVDLKD</sequence>
<dbReference type="Pfam" id="PF00589">
    <property type="entry name" value="Phage_integrase"/>
    <property type="match status" value="1"/>
</dbReference>
<dbReference type="PROSITE" id="PS51898">
    <property type="entry name" value="TYR_RECOMBINASE"/>
    <property type="match status" value="1"/>
</dbReference>
<dbReference type="InterPro" id="IPR011010">
    <property type="entry name" value="DNA_brk_join_enz"/>
</dbReference>
<dbReference type="PROSITE" id="PS51900">
    <property type="entry name" value="CB"/>
    <property type="match status" value="1"/>
</dbReference>
<dbReference type="PANTHER" id="PTHR30349:SF81">
    <property type="entry name" value="TYROSINE RECOMBINASE XERC"/>
    <property type="match status" value="1"/>
</dbReference>
<reference evidence="8 9" key="1">
    <citation type="submission" date="2019-09" db="EMBL/GenBank/DDBJ databases">
        <title>The draft genomes of Allium pathogen Pseudomonas sp.</title>
        <authorList>
            <person name="Fujikawa T."/>
            <person name="Sawada H."/>
        </authorList>
    </citation>
    <scope>NUCLEOTIDE SEQUENCE [LARGE SCALE GENOMIC DNA]</scope>
    <source>
        <strain evidence="8 9">MAFF 730085</strain>
    </source>
</reference>
<comment type="caution">
    <text evidence="8">The sequence shown here is derived from an EMBL/GenBank/DDBJ whole genome shotgun (WGS) entry which is preliminary data.</text>
</comment>
<name>A0A5N7JSC3_9PSED</name>
<dbReference type="EMBL" id="VUBA01000048">
    <property type="protein sequence ID" value="MPQ84163.1"/>
    <property type="molecule type" value="Genomic_DNA"/>
</dbReference>
<accession>A0A5N7JSC3</accession>
<dbReference type="SUPFAM" id="SSF56349">
    <property type="entry name" value="DNA breaking-rejoining enzymes"/>
    <property type="match status" value="1"/>
</dbReference>
<dbReference type="InterPro" id="IPR010998">
    <property type="entry name" value="Integrase_recombinase_N"/>
</dbReference>
<feature type="domain" description="Core-binding (CB)" evidence="7">
    <location>
        <begin position="38"/>
        <end position="150"/>
    </location>
</feature>
<dbReference type="GO" id="GO:0015074">
    <property type="term" value="P:DNA integration"/>
    <property type="evidence" value="ECO:0007669"/>
    <property type="project" value="UniProtKB-KW"/>
</dbReference>
<evidence type="ECO:0000259" key="6">
    <source>
        <dbReference type="PROSITE" id="PS51898"/>
    </source>
</evidence>
<feature type="domain" description="Tyr recombinase" evidence="6">
    <location>
        <begin position="178"/>
        <end position="351"/>
    </location>
</feature>
<dbReference type="AlphaFoldDB" id="A0A5N7JSC3"/>
<dbReference type="InterPro" id="IPR013762">
    <property type="entry name" value="Integrase-like_cat_sf"/>
</dbReference>
<organism evidence="8 9">
    <name type="scientific">Pseudomonas kitaguniensis</name>
    <dbReference type="NCBI Taxonomy" id="2607908"/>
    <lineage>
        <taxon>Bacteria</taxon>
        <taxon>Pseudomonadati</taxon>
        <taxon>Pseudomonadota</taxon>
        <taxon>Gammaproteobacteria</taxon>
        <taxon>Pseudomonadales</taxon>
        <taxon>Pseudomonadaceae</taxon>
        <taxon>Pseudomonas</taxon>
    </lineage>
</organism>
<protein>
    <submittedName>
        <fullName evidence="8">Tyrosine-type recombinase/integrase</fullName>
    </submittedName>
</protein>
<dbReference type="RefSeq" id="WP_152749189.1">
    <property type="nucleotide sequence ID" value="NZ_VUBA01000048.1"/>
</dbReference>
<dbReference type="InterPro" id="IPR002104">
    <property type="entry name" value="Integrase_catalytic"/>
</dbReference>
<dbReference type="InterPro" id="IPR050090">
    <property type="entry name" value="Tyrosine_recombinase_XerCD"/>
</dbReference>
<dbReference type="GO" id="GO:0006310">
    <property type="term" value="P:DNA recombination"/>
    <property type="evidence" value="ECO:0007669"/>
    <property type="project" value="UniProtKB-KW"/>
</dbReference>
<evidence type="ECO:0000256" key="5">
    <source>
        <dbReference type="PROSITE-ProRule" id="PRU01248"/>
    </source>
</evidence>
<dbReference type="Gene3D" id="1.10.443.10">
    <property type="entry name" value="Intergrase catalytic core"/>
    <property type="match status" value="1"/>
</dbReference>
<keyword evidence="4" id="KW-0233">DNA recombination</keyword>
<evidence type="ECO:0000313" key="9">
    <source>
        <dbReference type="Proteomes" id="UP000325438"/>
    </source>
</evidence>
<keyword evidence="3 5" id="KW-0238">DNA-binding</keyword>
<dbReference type="Proteomes" id="UP000325438">
    <property type="component" value="Unassembled WGS sequence"/>
</dbReference>